<evidence type="ECO:0000256" key="6">
    <source>
        <dbReference type="ARBA" id="ARBA00022485"/>
    </source>
</evidence>
<evidence type="ECO:0000256" key="4">
    <source>
        <dbReference type="ARBA" id="ARBA00012045"/>
    </source>
</evidence>
<evidence type="ECO:0000256" key="11">
    <source>
        <dbReference type="ARBA" id="ARBA00023014"/>
    </source>
</evidence>
<dbReference type="SUPFAM" id="SSF48150">
    <property type="entry name" value="DNA-glycosylase"/>
    <property type="match status" value="1"/>
</dbReference>
<evidence type="ECO:0000256" key="10">
    <source>
        <dbReference type="ARBA" id="ARBA00023004"/>
    </source>
</evidence>
<keyword evidence="6" id="KW-0004">4Fe-4S</keyword>
<evidence type="ECO:0000256" key="14">
    <source>
        <dbReference type="RuleBase" id="RU365096"/>
    </source>
</evidence>
<evidence type="ECO:0000256" key="12">
    <source>
        <dbReference type="ARBA" id="ARBA00023204"/>
    </source>
</evidence>
<evidence type="ECO:0000256" key="8">
    <source>
        <dbReference type="ARBA" id="ARBA00022763"/>
    </source>
</evidence>
<dbReference type="InterPro" id="IPR029119">
    <property type="entry name" value="MutY_C"/>
</dbReference>
<gene>
    <name evidence="16" type="ORF">HMPREF9465_00559</name>
</gene>
<keyword evidence="7" id="KW-0479">Metal-binding</keyword>
<dbReference type="GO" id="GO:0000701">
    <property type="term" value="F:purine-specific mismatch base pair DNA N-glycosylase activity"/>
    <property type="evidence" value="ECO:0007669"/>
    <property type="project" value="UniProtKB-EC"/>
</dbReference>
<name>K1JN83_9BURK</name>
<evidence type="ECO:0000256" key="9">
    <source>
        <dbReference type="ARBA" id="ARBA00022801"/>
    </source>
</evidence>
<dbReference type="Proteomes" id="UP000005835">
    <property type="component" value="Unassembled WGS sequence"/>
</dbReference>
<keyword evidence="12" id="KW-0234">DNA repair</keyword>
<dbReference type="Pfam" id="PF00730">
    <property type="entry name" value="HhH-GPD"/>
    <property type="match status" value="1"/>
</dbReference>
<dbReference type="EMBL" id="ADMG01000017">
    <property type="protein sequence ID" value="EKB31691.1"/>
    <property type="molecule type" value="Genomic_DNA"/>
</dbReference>
<dbReference type="GO" id="GO:0032357">
    <property type="term" value="F:oxidized purine DNA binding"/>
    <property type="evidence" value="ECO:0007669"/>
    <property type="project" value="TreeGrafter"/>
</dbReference>
<dbReference type="GO" id="GO:0035485">
    <property type="term" value="F:adenine/guanine mispair binding"/>
    <property type="evidence" value="ECO:0007669"/>
    <property type="project" value="TreeGrafter"/>
</dbReference>
<dbReference type="Gene3D" id="3.90.79.10">
    <property type="entry name" value="Nucleoside Triphosphate Pyrophosphohydrolase"/>
    <property type="match status" value="1"/>
</dbReference>
<feature type="domain" description="HhH-GPD" evidence="15">
    <location>
        <begin position="40"/>
        <end position="192"/>
    </location>
</feature>
<evidence type="ECO:0000256" key="5">
    <source>
        <dbReference type="ARBA" id="ARBA00022023"/>
    </source>
</evidence>
<keyword evidence="10 14" id="KW-0408">Iron</keyword>
<dbReference type="Gene3D" id="1.10.1670.10">
    <property type="entry name" value="Helix-hairpin-Helix base-excision DNA repair enzymes (C-terminal)"/>
    <property type="match status" value="1"/>
</dbReference>
<dbReference type="SUPFAM" id="SSF55811">
    <property type="entry name" value="Nudix"/>
    <property type="match status" value="1"/>
</dbReference>
<sequence length="358" mass="39709">MRDPEKLFADAIIGWHEACGRHDLPWQVEDWYPRLVSEVMLQQTQVVSVLPKYEAFMTAFPTPECLAAAPDDDVMALWAGLGYYSRARNLLKAVRIIVNEMGGRCPETAAELEKLPGLGPSTAGAVAAFAFRERAVMADGNAQRVLARVFMVEGNAAQPGFVKEIRTLAASLLPSSELMPTYTQALMDFGAMLCKRNPDCGACPLADCCGARLAGRVADFPGRKPRRERPVRHAVMVFAFAENGLWLRRRTEKGVWHGLWTPPLRQQDEPVESADPLSVCPELEGGILRTIRLEPLVHDFTHYRLIIHSVAVDLAQGFAPEGFELLGEQETASVGMPTPVVKLLTICREERDFRPLLF</sequence>
<dbReference type="InterPro" id="IPR011257">
    <property type="entry name" value="DNA_glycosylase"/>
</dbReference>
<comment type="cofactor">
    <cofactor evidence="14">
        <name>[4Fe-4S] cluster</name>
        <dbReference type="ChEBI" id="CHEBI:49883"/>
    </cofactor>
    <text evidence="14">Binds 1 [4Fe-4S] cluster.</text>
</comment>
<dbReference type="EC" id="3.2.2.31" evidence="4 14"/>
<organism evidence="16 17">
    <name type="scientific">Sutterella wadsworthensis 2_1_59BFAA</name>
    <dbReference type="NCBI Taxonomy" id="742823"/>
    <lineage>
        <taxon>Bacteria</taxon>
        <taxon>Pseudomonadati</taxon>
        <taxon>Pseudomonadota</taxon>
        <taxon>Betaproteobacteria</taxon>
        <taxon>Burkholderiales</taxon>
        <taxon>Sutterellaceae</taxon>
        <taxon>Sutterella</taxon>
    </lineage>
</organism>
<dbReference type="InterPro" id="IPR044298">
    <property type="entry name" value="MIG/MutY"/>
</dbReference>
<keyword evidence="13 14" id="KW-0326">Glycosidase</keyword>
<dbReference type="RefSeq" id="WP_005433928.1">
    <property type="nucleotide sequence ID" value="NZ_JH815514.1"/>
</dbReference>
<dbReference type="eggNOG" id="COG1194">
    <property type="taxonomic scope" value="Bacteria"/>
</dbReference>
<comment type="caution">
    <text evidence="16">The sequence shown here is derived from an EMBL/GenBank/DDBJ whole genome shotgun (WGS) entry which is preliminary data.</text>
</comment>
<dbReference type="SMART" id="SM00478">
    <property type="entry name" value="ENDO3c"/>
    <property type="match status" value="1"/>
</dbReference>
<dbReference type="GO" id="GO:0046872">
    <property type="term" value="F:metal ion binding"/>
    <property type="evidence" value="ECO:0007669"/>
    <property type="project" value="UniProtKB-UniRule"/>
</dbReference>
<protein>
    <recommendedName>
        <fullName evidence="5 14">Adenine DNA glycosylase</fullName>
        <ecNumber evidence="4 14">3.2.2.31</ecNumber>
    </recommendedName>
</protein>
<dbReference type="GO" id="GO:0006298">
    <property type="term" value="P:mismatch repair"/>
    <property type="evidence" value="ECO:0007669"/>
    <property type="project" value="TreeGrafter"/>
</dbReference>
<dbReference type="PATRIC" id="fig|742823.3.peg.559"/>
<accession>K1JN83</accession>
<keyword evidence="9" id="KW-0378">Hydrolase</keyword>
<dbReference type="Pfam" id="PF14815">
    <property type="entry name" value="NUDIX_4"/>
    <property type="match status" value="1"/>
</dbReference>
<comment type="similarity">
    <text evidence="3 14">Belongs to the Nth/MutY family.</text>
</comment>
<dbReference type="GO" id="GO:0051539">
    <property type="term" value="F:4 iron, 4 sulfur cluster binding"/>
    <property type="evidence" value="ECO:0007669"/>
    <property type="project" value="UniProtKB-UniRule"/>
</dbReference>
<keyword evidence="17" id="KW-1185">Reference proteome</keyword>
<dbReference type="OrthoDB" id="9802365at2"/>
<evidence type="ECO:0000313" key="16">
    <source>
        <dbReference type="EMBL" id="EKB31691.1"/>
    </source>
</evidence>
<proteinExistence type="inferred from homology"/>
<dbReference type="CDD" id="cd00056">
    <property type="entry name" value="ENDO3c"/>
    <property type="match status" value="1"/>
</dbReference>
<dbReference type="InterPro" id="IPR015797">
    <property type="entry name" value="NUDIX_hydrolase-like_dom_sf"/>
</dbReference>
<dbReference type="InterPro" id="IPR003265">
    <property type="entry name" value="HhH-GPD_domain"/>
</dbReference>
<dbReference type="GO" id="GO:0006284">
    <property type="term" value="P:base-excision repair"/>
    <property type="evidence" value="ECO:0007669"/>
    <property type="project" value="UniProtKB-UniRule"/>
</dbReference>
<evidence type="ECO:0000259" key="15">
    <source>
        <dbReference type="SMART" id="SM00478"/>
    </source>
</evidence>
<evidence type="ECO:0000256" key="13">
    <source>
        <dbReference type="ARBA" id="ARBA00023295"/>
    </source>
</evidence>
<comment type="catalytic activity">
    <reaction evidence="1 14">
        <text>Hydrolyzes free adenine bases from 7,8-dihydro-8-oxoguanine:adenine mismatched double-stranded DNA, leaving an apurinic site.</text>
        <dbReference type="EC" id="3.2.2.31"/>
    </reaction>
</comment>
<dbReference type="PANTHER" id="PTHR42944:SF1">
    <property type="entry name" value="ADENINE DNA GLYCOSYLASE"/>
    <property type="match status" value="1"/>
</dbReference>
<evidence type="ECO:0000313" key="17">
    <source>
        <dbReference type="Proteomes" id="UP000005835"/>
    </source>
</evidence>
<dbReference type="AlphaFoldDB" id="K1JN83"/>
<evidence type="ECO:0000256" key="2">
    <source>
        <dbReference type="ARBA" id="ARBA00002933"/>
    </source>
</evidence>
<keyword evidence="11" id="KW-0411">Iron-sulfur</keyword>
<evidence type="ECO:0000256" key="7">
    <source>
        <dbReference type="ARBA" id="ARBA00022723"/>
    </source>
</evidence>
<dbReference type="GO" id="GO:0034039">
    <property type="term" value="F:8-oxo-7,8-dihydroguanine DNA N-glycosylase activity"/>
    <property type="evidence" value="ECO:0007669"/>
    <property type="project" value="TreeGrafter"/>
</dbReference>
<dbReference type="CDD" id="cd03431">
    <property type="entry name" value="NUDIX_DNA_Glycosylase_C-MutY"/>
    <property type="match status" value="1"/>
</dbReference>
<dbReference type="STRING" id="742823.HMPREF9465_00559"/>
<dbReference type="PANTHER" id="PTHR42944">
    <property type="entry name" value="ADENINE DNA GLYCOSYLASE"/>
    <property type="match status" value="1"/>
</dbReference>
<evidence type="ECO:0000256" key="3">
    <source>
        <dbReference type="ARBA" id="ARBA00008343"/>
    </source>
</evidence>
<dbReference type="HOGENOM" id="CLU_012862_0_2_4"/>
<keyword evidence="8 14" id="KW-0227">DNA damage</keyword>
<evidence type="ECO:0000256" key="1">
    <source>
        <dbReference type="ARBA" id="ARBA00000843"/>
    </source>
</evidence>
<dbReference type="Gene3D" id="1.10.340.30">
    <property type="entry name" value="Hypothetical protein, domain 2"/>
    <property type="match status" value="1"/>
</dbReference>
<comment type="function">
    <text evidence="2">Adenine glycosylase active on G-A mispairs. MutY also corrects error-prone DNA synthesis past GO lesions which are due to the oxidatively damaged form of guanine: 7,8-dihydro-8-oxoguanine (8-oxo-dGTP).</text>
</comment>
<dbReference type="InterPro" id="IPR023170">
    <property type="entry name" value="HhH_base_excis_C"/>
</dbReference>
<reference evidence="16 17" key="1">
    <citation type="submission" date="2012-05" db="EMBL/GenBank/DDBJ databases">
        <title>The Genome Sequence of Sutterella wadsworthensis 2_1_59BFAA.</title>
        <authorList>
            <consortium name="The Broad Institute Genome Sequencing Platform"/>
            <person name="Earl A."/>
            <person name="Ward D."/>
            <person name="Feldgarden M."/>
            <person name="Gevers D."/>
            <person name="Daigneault M."/>
            <person name="Strauss J."/>
            <person name="Allen-Vercoe E."/>
            <person name="Walker B."/>
            <person name="Young S.K."/>
            <person name="Zeng Q."/>
            <person name="Gargeya S."/>
            <person name="Fitzgerald M."/>
            <person name="Haas B."/>
            <person name="Abouelleil A."/>
            <person name="Alvarado L."/>
            <person name="Arachchi H.M."/>
            <person name="Berlin A.M."/>
            <person name="Chapman S.B."/>
            <person name="Goldberg J."/>
            <person name="Griggs A."/>
            <person name="Gujja S."/>
            <person name="Hansen M."/>
            <person name="Howarth C."/>
            <person name="Imamovic A."/>
            <person name="Larimer J."/>
            <person name="McCowen C."/>
            <person name="Montmayeur A."/>
            <person name="Murphy C."/>
            <person name="Neiman D."/>
            <person name="Pearson M."/>
            <person name="Priest M."/>
            <person name="Roberts A."/>
            <person name="Saif S."/>
            <person name="Shea T."/>
            <person name="Sisk P."/>
            <person name="Sykes S."/>
            <person name="Wortman J."/>
            <person name="Nusbaum C."/>
            <person name="Birren B."/>
        </authorList>
    </citation>
    <scope>NUCLEOTIDE SEQUENCE [LARGE SCALE GENOMIC DNA]</scope>
    <source>
        <strain evidence="16 17">2_1_59BFAA</strain>
    </source>
</reference>